<dbReference type="EMBL" id="JAAOZC010000002">
    <property type="protein sequence ID" value="NIJ07311.1"/>
    <property type="molecule type" value="Genomic_DNA"/>
</dbReference>
<dbReference type="SUPFAM" id="SSF56529">
    <property type="entry name" value="FAH"/>
    <property type="match status" value="1"/>
</dbReference>
<evidence type="ECO:0000256" key="9">
    <source>
        <dbReference type="ARBA" id="ARBA00022878"/>
    </source>
</evidence>
<evidence type="ECO:0000256" key="10">
    <source>
        <dbReference type="ARBA" id="ARBA00023232"/>
    </source>
</evidence>
<proteinExistence type="predicted"/>
<name>A0ABX0TPF8_9SPHN</name>
<keyword evidence="10" id="KW-0585">Phenylalanine catabolism</keyword>
<dbReference type="Gene3D" id="3.90.850.10">
    <property type="entry name" value="Fumarylacetoacetase-like, C-terminal domain"/>
    <property type="match status" value="1"/>
</dbReference>
<dbReference type="RefSeq" id="WP_167072563.1">
    <property type="nucleotide sequence ID" value="NZ_JAAOZC010000002.1"/>
</dbReference>
<dbReference type="Pfam" id="PF01557">
    <property type="entry name" value="FAA_hydrolase"/>
    <property type="match status" value="1"/>
</dbReference>
<evidence type="ECO:0000256" key="7">
    <source>
        <dbReference type="ARBA" id="ARBA00022837"/>
    </source>
</evidence>
<dbReference type="InterPro" id="IPR036462">
    <property type="entry name" value="Fumarylacetoacetase_N_sf"/>
</dbReference>
<evidence type="ECO:0000256" key="3">
    <source>
        <dbReference type="ARBA" id="ARBA00004782"/>
    </source>
</evidence>
<comment type="caution">
    <text evidence="13">The sequence shown here is derived from an EMBL/GenBank/DDBJ whole genome shotgun (WGS) entry which is preliminary data.</text>
</comment>
<evidence type="ECO:0000256" key="2">
    <source>
        <dbReference type="ARBA" id="ARBA00001946"/>
    </source>
</evidence>
<feature type="domain" description="Fumarylacetoacetase N-terminal" evidence="12">
    <location>
        <begin position="30"/>
        <end position="123"/>
    </location>
</feature>
<dbReference type="PANTHER" id="PTHR43069">
    <property type="entry name" value="FUMARYLACETOACETASE"/>
    <property type="match status" value="1"/>
</dbReference>
<dbReference type="InterPro" id="IPR005959">
    <property type="entry name" value="Fumarylacetoacetase"/>
</dbReference>
<evidence type="ECO:0000256" key="4">
    <source>
        <dbReference type="ARBA" id="ARBA00012094"/>
    </source>
</evidence>
<dbReference type="Proteomes" id="UP000727456">
    <property type="component" value="Unassembled WGS sequence"/>
</dbReference>
<evidence type="ECO:0000256" key="1">
    <source>
        <dbReference type="ARBA" id="ARBA00001913"/>
    </source>
</evidence>
<organism evidence="13 14">
    <name type="scientific">Sphingomonas vulcanisoli</name>
    <dbReference type="NCBI Taxonomy" id="1658060"/>
    <lineage>
        <taxon>Bacteria</taxon>
        <taxon>Pseudomonadati</taxon>
        <taxon>Pseudomonadota</taxon>
        <taxon>Alphaproteobacteria</taxon>
        <taxon>Sphingomonadales</taxon>
        <taxon>Sphingomonadaceae</taxon>
        <taxon>Sphingomonas</taxon>
    </lineage>
</organism>
<dbReference type="Pfam" id="PF09298">
    <property type="entry name" value="FAA_hydrolase_N"/>
    <property type="match status" value="1"/>
</dbReference>
<keyword evidence="5" id="KW-0479">Metal-binding</keyword>
<evidence type="ECO:0000259" key="11">
    <source>
        <dbReference type="Pfam" id="PF01557"/>
    </source>
</evidence>
<reference evidence="13 14" key="1">
    <citation type="submission" date="2020-03" db="EMBL/GenBank/DDBJ databases">
        <title>Genomic Encyclopedia of Type Strains, Phase III (KMG-III): the genomes of soil and plant-associated and newly described type strains.</title>
        <authorList>
            <person name="Whitman W."/>
        </authorList>
    </citation>
    <scope>NUCLEOTIDE SEQUENCE [LARGE SCALE GENOMIC DNA]</scope>
    <source>
        <strain evidence="13 14">CECT 8804</strain>
    </source>
</reference>
<accession>A0ABX0TPF8</accession>
<dbReference type="InterPro" id="IPR011234">
    <property type="entry name" value="Fumarylacetoacetase-like_C"/>
</dbReference>
<keyword evidence="6 13" id="KW-0378">Hydrolase</keyword>
<evidence type="ECO:0000256" key="5">
    <source>
        <dbReference type="ARBA" id="ARBA00022723"/>
    </source>
</evidence>
<evidence type="ECO:0000256" key="6">
    <source>
        <dbReference type="ARBA" id="ARBA00022801"/>
    </source>
</evidence>
<comment type="pathway">
    <text evidence="3">Amino-acid degradation; L-phenylalanine degradation; acetoacetate and fumarate from L-phenylalanine: step 6/6.</text>
</comment>
<dbReference type="InterPro" id="IPR015377">
    <property type="entry name" value="Fumarylacetoacetase_N"/>
</dbReference>
<evidence type="ECO:0000259" key="12">
    <source>
        <dbReference type="Pfam" id="PF09298"/>
    </source>
</evidence>
<keyword evidence="14" id="KW-1185">Reference proteome</keyword>
<dbReference type="GO" id="GO:0004334">
    <property type="term" value="F:fumarylacetoacetase activity"/>
    <property type="evidence" value="ECO:0007669"/>
    <property type="project" value="UniProtKB-EC"/>
</dbReference>
<dbReference type="SUPFAM" id="SSF63433">
    <property type="entry name" value="Fumarylacetoacetate hydrolase, FAH, N-terminal domain"/>
    <property type="match status" value="1"/>
</dbReference>
<dbReference type="PANTHER" id="PTHR43069:SF2">
    <property type="entry name" value="FUMARYLACETOACETASE"/>
    <property type="match status" value="1"/>
</dbReference>
<feature type="domain" description="Fumarylacetoacetase-like C-terminal" evidence="11">
    <location>
        <begin position="129"/>
        <end position="420"/>
    </location>
</feature>
<gene>
    <name evidence="13" type="ORF">FHS31_000907</name>
</gene>
<dbReference type="Gene3D" id="2.30.30.230">
    <property type="entry name" value="Fumarylacetoacetase, N-terminal domain"/>
    <property type="match status" value="1"/>
</dbReference>
<keyword evidence="8" id="KW-0460">Magnesium</keyword>
<evidence type="ECO:0000256" key="8">
    <source>
        <dbReference type="ARBA" id="ARBA00022842"/>
    </source>
</evidence>
<keyword evidence="7" id="KW-0106">Calcium</keyword>
<comment type="cofactor">
    <cofactor evidence="2">
        <name>Mg(2+)</name>
        <dbReference type="ChEBI" id="CHEBI:18420"/>
    </cofactor>
</comment>
<evidence type="ECO:0000313" key="13">
    <source>
        <dbReference type="EMBL" id="NIJ07311.1"/>
    </source>
</evidence>
<evidence type="ECO:0000313" key="14">
    <source>
        <dbReference type="Proteomes" id="UP000727456"/>
    </source>
</evidence>
<keyword evidence="9" id="KW-0828">Tyrosine catabolism</keyword>
<comment type="cofactor">
    <cofactor evidence="1">
        <name>Ca(2+)</name>
        <dbReference type="ChEBI" id="CHEBI:29108"/>
    </cofactor>
</comment>
<dbReference type="EC" id="3.7.1.2" evidence="4"/>
<sequence>MPVELNATHDPARRSWLDSANVEGGAFPIQNLPFGLFKTDGTAPRGGVALGDKIIDLAAIADRLGDTARAASGETLAPLLTQPPAALSALRAALSDLYRSDSPDRAIAEAALVPADHAELLLPVKPVAFADFCCSIEHIRRMAGASGRPIAPCADRLPVGYNSRASSVAVSGTPVVRPKGQQEFPPGSGTIVYGPERRLDYELELGVWLSGGNALGAPISMAAAEAMMFGCSLVNDWSARGIQFFESMLGPHLGKSFMTTVSPWIVTIEALAPFRVPARPRVGDEPAVADHLFDEGDRSHGAIQIAMTADLSTAASGPVRICTTGFETMFWTLAQMVAHQASSGAPIEAGDLLASGTVSGPAEEAKACLAEYNQRGTNPVVFADGSKRNWLEDGDTVTITAMAHADGHVPIGFGPCTGTIVPAVAA</sequence>
<protein>
    <recommendedName>
        <fullName evidence="4">fumarylacetoacetase</fullName>
        <ecNumber evidence="4">3.7.1.2</ecNumber>
    </recommendedName>
</protein>
<dbReference type="InterPro" id="IPR036663">
    <property type="entry name" value="Fumarylacetoacetase_C_sf"/>
</dbReference>